<evidence type="ECO:0000313" key="10">
    <source>
        <dbReference type="Proteomes" id="UP000825729"/>
    </source>
</evidence>
<dbReference type="InterPro" id="IPR019787">
    <property type="entry name" value="Znf_PHD-finger"/>
</dbReference>
<protein>
    <recommendedName>
        <fullName evidence="8">PHD-type domain-containing protein</fullName>
    </recommendedName>
</protein>
<dbReference type="GO" id="GO:0003682">
    <property type="term" value="F:chromatin binding"/>
    <property type="evidence" value="ECO:0007669"/>
    <property type="project" value="TreeGrafter"/>
</dbReference>
<dbReference type="Pfam" id="PF16135">
    <property type="entry name" value="TDBD"/>
    <property type="match status" value="1"/>
</dbReference>
<evidence type="ECO:0000256" key="1">
    <source>
        <dbReference type="ARBA" id="ARBA00004123"/>
    </source>
</evidence>
<comment type="subcellular location">
    <subcellularLocation>
        <location evidence="1">Nucleus</location>
    </subcellularLocation>
</comment>
<feature type="compositionally biased region" description="Basic and acidic residues" evidence="7">
    <location>
        <begin position="146"/>
        <end position="160"/>
    </location>
</feature>
<dbReference type="InterPro" id="IPR059153">
    <property type="entry name" value="NSD_PHD-1st"/>
</dbReference>
<feature type="domain" description="PHD-type" evidence="8">
    <location>
        <begin position="420"/>
        <end position="466"/>
    </location>
</feature>
<evidence type="ECO:0000313" key="9">
    <source>
        <dbReference type="EMBL" id="KAG9453614.1"/>
    </source>
</evidence>
<dbReference type="GO" id="GO:0042393">
    <property type="term" value="F:histone binding"/>
    <property type="evidence" value="ECO:0007669"/>
    <property type="project" value="TreeGrafter"/>
</dbReference>
<feature type="compositionally biased region" description="Polar residues" evidence="7">
    <location>
        <begin position="229"/>
        <end position="239"/>
    </location>
</feature>
<evidence type="ECO:0000259" key="8">
    <source>
        <dbReference type="PROSITE" id="PS50016"/>
    </source>
</evidence>
<sequence>MDCLNSTRPESKRLREWIPDAAEVDLGPNKKQAIENSNTDVSEVTDALDIASCGHNVSSKADVCCIDVTSPGTRKSSSDSNSSVSCSLSPTTTEDFKPSIVYGENGKLKIKLKCKVAGSVTSATSSLTPQNLNGDFPSSDGQVTKKASDEVEEPLNRRDSVGSSQNNLTTATDVSTSDTWHPGLSRENIELNMSQKEPLHEVPALEEKEGIISEICFQEEGKSYADATESFQEESSGVQQPDEKDEIIQQSQAHAPEECYPNIRQASPEPSSGMQYVCFDEKNLLNLDDSEARAWLPKKTSRPGFHSGSSSRKNTSQRKGKKRDNDLHRLLFMPNGLADGTWLGYCNKGETVLEGRKQGNGIFCSCCNTEISPSQFEAHAGWATRRQPYRHIYTADGLTLHDLSISLSKELATVNYNDSDDKCTKCGEEGELLICDGKCGRAFHIVCLGLQSVPEGDWFCPHCKDKHVSRKKTNRTHKEKHAPGPLTIRLRRVVKAPVIEIGGCVFCGGHDFSASAFNAQTVLLCDQCEREFHVGCLRSRGLCDLKELPKGKWFCSADCTRIHMELENRLTNGAETISASCITERKLEEKVTDDEAGDSVNWQVLSGKFGSSDHRTLLSKAAAIFRDCFDPIVEKTGRDLVPAMVYGRNIGAQDFGGMFCAVLIVNSTVVSAGIFRIFGMEVAELPLVATSKENQGKGYFKLLFSRIENLLSSLNVRSLILPAAEEAKSIWTNKFGFTEMTDDSLRQYSRYNQITMFHGTSMLEKAVPQIPIMASDEQKAV</sequence>
<keyword evidence="4" id="KW-0862">Zinc</keyword>
<dbReference type="InterPro" id="IPR016181">
    <property type="entry name" value="Acyl_CoA_acyltransferase"/>
</dbReference>
<dbReference type="AlphaFoldDB" id="A0AAV7EYG8"/>
<feature type="region of interest" description="Disordered" evidence="7">
    <location>
        <begin position="225"/>
        <end position="268"/>
    </location>
</feature>
<proteinExistence type="predicted"/>
<keyword evidence="3 6" id="KW-0863">Zinc-finger</keyword>
<feature type="compositionally biased region" description="Low complexity" evidence="7">
    <location>
        <begin position="78"/>
        <end position="89"/>
    </location>
</feature>
<dbReference type="PROSITE" id="PS01359">
    <property type="entry name" value="ZF_PHD_1"/>
    <property type="match status" value="1"/>
</dbReference>
<dbReference type="GO" id="GO:0005634">
    <property type="term" value="C:nucleus"/>
    <property type="evidence" value="ECO:0007669"/>
    <property type="project" value="UniProtKB-SubCell"/>
</dbReference>
<comment type="caution">
    <text evidence="9">The sequence shown here is derived from an EMBL/GenBank/DDBJ whole genome shotgun (WGS) entry which is preliminary data.</text>
</comment>
<dbReference type="Pfam" id="PF23011">
    <property type="entry name" value="PHD-1st_NSD"/>
    <property type="match status" value="1"/>
</dbReference>
<dbReference type="InterPro" id="IPR032308">
    <property type="entry name" value="TDBD"/>
</dbReference>
<keyword evidence="10" id="KW-1185">Reference proteome</keyword>
<dbReference type="PANTHER" id="PTHR47025">
    <property type="entry name" value="AUTOIMMUNE REGULATOR"/>
    <property type="match status" value="1"/>
</dbReference>
<evidence type="ECO:0000256" key="6">
    <source>
        <dbReference type="PROSITE-ProRule" id="PRU00146"/>
    </source>
</evidence>
<dbReference type="SUPFAM" id="SSF57903">
    <property type="entry name" value="FYVE/PHD zinc finger"/>
    <property type="match status" value="2"/>
</dbReference>
<evidence type="ECO:0000256" key="2">
    <source>
        <dbReference type="ARBA" id="ARBA00022723"/>
    </source>
</evidence>
<dbReference type="InterPro" id="IPR013083">
    <property type="entry name" value="Znf_RING/FYVE/PHD"/>
</dbReference>
<dbReference type="PROSITE" id="PS50016">
    <property type="entry name" value="ZF_PHD_2"/>
    <property type="match status" value="1"/>
</dbReference>
<dbReference type="GO" id="GO:0000977">
    <property type="term" value="F:RNA polymerase II transcription regulatory region sequence-specific DNA binding"/>
    <property type="evidence" value="ECO:0007669"/>
    <property type="project" value="TreeGrafter"/>
</dbReference>
<feature type="compositionally biased region" description="Polar residues" evidence="7">
    <location>
        <begin position="123"/>
        <end position="133"/>
    </location>
</feature>
<evidence type="ECO:0000256" key="3">
    <source>
        <dbReference type="ARBA" id="ARBA00022771"/>
    </source>
</evidence>
<dbReference type="Pfam" id="PF23209">
    <property type="entry name" value="IDM1_C"/>
    <property type="match status" value="1"/>
</dbReference>
<evidence type="ECO:0000256" key="7">
    <source>
        <dbReference type="SAM" id="MobiDB-lite"/>
    </source>
</evidence>
<keyword evidence="5" id="KW-0539">Nucleus</keyword>
<reference evidence="9 10" key="1">
    <citation type="submission" date="2021-07" db="EMBL/GenBank/DDBJ databases">
        <title>The Aristolochia fimbriata genome: insights into angiosperm evolution, floral development and chemical biosynthesis.</title>
        <authorList>
            <person name="Jiao Y."/>
        </authorList>
    </citation>
    <scope>NUCLEOTIDE SEQUENCE [LARGE SCALE GENOMIC DNA]</scope>
    <source>
        <strain evidence="9">IBCAS-2021</strain>
        <tissue evidence="9">Leaf</tissue>
    </source>
</reference>
<feature type="compositionally biased region" description="Polar residues" evidence="7">
    <location>
        <begin position="161"/>
        <end position="179"/>
    </location>
</feature>
<dbReference type="Proteomes" id="UP000825729">
    <property type="component" value="Unassembled WGS sequence"/>
</dbReference>
<dbReference type="PANTHER" id="PTHR47025:SF7">
    <property type="entry name" value="ACYL-COA N-ACYLTRANSFERASE WITH RING_FYVE_PHD-TYPE ZINC FINGER DOMAIN-CONTAINING PROTEIN"/>
    <property type="match status" value="1"/>
</dbReference>
<organism evidence="9 10">
    <name type="scientific">Aristolochia fimbriata</name>
    <name type="common">White veined hardy Dutchman's pipe vine</name>
    <dbReference type="NCBI Taxonomy" id="158543"/>
    <lineage>
        <taxon>Eukaryota</taxon>
        <taxon>Viridiplantae</taxon>
        <taxon>Streptophyta</taxon>
        <taxon>Embryophyta</taxon>
        <taxon>Tracheophyta</taxon>
        <taxon>Spermatophyta</taxon>
        <taxon>Magnoliopsida</taxon>
        <taxon>Magnoliidae</taxon>
        <taxon>Piperales</taxon>
        <taxon>Aristolochiaceae</taxon>
        <taxon>Aristolochia</taxon>
    </lineage>
</organism>
<name>A0AAV7EYG8_ARIFI</name>
<dbReference type="EMBL" id="JAINDJ010000003">
    <property type="protein sequence ID" value="KAG9453614.1"/>
    <property type="molecule type" value="Genomic_DNA"/>
</dbReference>
<keyword evidence="2" id="KW-0479">Metal-binding</keyword>
<feature type="region of interest" description="Disordered" evidence="7">
    <location>
        <begin position="123"/>
        <end position="183"/>
    </location>
</feature>
<dbReference type="InterPro" id="IPR056511">
    <property type="entry name" value="IDM1_C"/>
</dbReference>
<dbReference type="SUPFAM" id="SSF55729">
    <property type="entry name" value="Acyl-CoA N-acyltransferases (Nat)"/>
    <property type="match status" value="1"/>
</dbReference>
<dbReference type="SMART" id="SM00249">
    <property type="entry name" value="PHD"/>
    <property type="match status" value="2"/>
</dbReference>
<dbReference type="GO" id="GO:0045944">
    <property type="term" value="P:positive regulation of transcription by RNA polymerase II"/>
    <property type="evidence" value="ECO:0007669"/>
    <property type="project" value="TreeGrafter"/>
</dbReference>
<dbReference type="Gene3D" id="3.40.630.30">
    <property type="match status" value="1"/>
</dbReference>
<dbReference type="InterPro" id="IPR011011">
    <property type="entry name" value="Znf_FYVE_PHD"/>
</dbReference>
<feature type="region of interest" description="Disordered" evidence="7">
    <location>
        <begin position="298"/>
        <end position="326"/>
    </location>
</feature>
<dbReference type="InterPro" id="IPR019786">
    <property type="entry name" value="Zinc_finger_PHD-type_CS"/>
</dbReference>
<evidence type="ECO:0000256" key="5">
    <source>
        <dbReference type="ARBA" id="ARBA00023242"/>
    </source>
</evidence>
<gene>
    <name evidence="9" type="ORF">H6P81_006518</name>
</gene>
<dbReference type="Gene3D" id="3.30.40.10">
    <property type="entry name" value="Zinc/RING finger domain, C3HC4 (zinc finger)"/>
    <property type="match status" value="2"/>
</dbReference>
<dbReference type="InterPro" id="IPR001965">
    <property type="entry name" value="Znf_PHD"/>
</dbReference>
<accession>A0AAV7EYG8</accession>
<feature type="region of interest" description="Disordered" evidence="7">
    <location>
        <begin position="71"/>
        <end position="97"/>
    </location>
</feature>
<evidence type="ECO:0000256" key="4">
    <source>
        <dbReference type="ARBA" id="ARBA00022833"/>
    </source>
</evidence>
<dbReference type="GO" id="GO:0008270">
    <property type="term" value="F:zinc ion binding"/>
    <property type="evidence" value="ECO:0007669"/>
    <property type="project" value="UniProtKB-KW"/>
</dbReference>